<dbReference type="STRING" id="27349.A0A0L6UD16"/>
<dbReference type="AlphaFoldDB" id="A0A0L6UD16"/>
<proteinExistence type="predicted"/>
<gene>
    <name evidence="1" type="ORF">VP01_724g3</name>
</gene>
<evidence type="ECO:0000313" key="2">
    <source>
        <dbReference type="Proteomes" id="UP000037035"/>
    </source>
</evidence>
<keyword evidence="2" id="KW-1185">Reference proteome</keyword>
<name>A0A0L6UD16_9BASI</name>
<protein>
    <submittedName>
        <fullName evidence="1">Uncharacterized protein</fullName>
    </submittedName>
</protein>
<comment type="caution">
    <text evidence="1">The sequence shown here is derived from an EMBL/GenBank/DDBJ whole genome shotgun (WGS) entry which is preliminary data.</text>
</comment>
<organism evidence="1 2">
    <name type="scientific">Puccinia sorghi</name>
    <dbReference type="NCBI Taxonomy" id="27349"/>
    <lineage>
        <taxon>Eukaryota</taxon>
        <taxon>Fungi</taxon>
        <taxon>Dikarya</taxon>
        <taxon>Basidiomycota</taxon>
        <taxon>Pucciniomycotina</taxon>
        <taxon>Pucciniomycetes</taxon>
        <taxon>Pucciniales</taxon>
        <taxon>Pucciniaceae</taxon>
        <taxon>Puccinia</taxon>
    </lineage>
</organism>
<dbReference type="VEuPathDB" id="FungiDB:VP01_724g3"/>
<dbReference type="OrthoDB" id="3356549at2759"/>
<accession>A0A0L6UD16</accession>
<dbReference type="EMBL" id="LAVV01012661">
    <property type="protein sequence ID" value="KNZ46449.1"/>
    <property type="molecule type" value="Genomic_DNA"/>
</dbReference>
<reference evidence="1 2" key="1">
    <citation type="submission" date="2015-08" db="EMBL/GenBank/DDBJ databases">
        <title>Next Generation Sequencing and Analysis of the Genome of Puccinia sorghi L Schw, the Causal Agent of Maize Common Rust.</title>
        <authorList>
            <person name="Rochi L."/>
            <person name="Burguener G."/>
            <person name="Darino M."/>
            <person name="Turjanski A."/>
            <person name="Kreff E."/>
            <person name="Dieguez M.J."/>
            <person name="Sacco F."/>
        </authorList>
    </citation>
    <scope>NUCLEOTIDE SEQUENCE [LARGE SCALE GENOMIC DNA]</scope>
    <source>
        <strain evidence="1 2">RO10H11247</strain>
    </source>
</reference>
<sequence length="243" mass="27851">MPLPGERTSRSKSSTNHSWSLVVKHGENNQCPIFLQITLLTNNYPPHKLKKSSASQNPKSRLHKTINKMWKEEILGKPPIEALLVFLKESNWHCKKNSLNCAVEMQHAPAKLSLKLHLFEYVDFMAQSLCTWFWDVEVDSSGEIQQLFFFHLGSIHLSKLNHHVSLLNETYKTNRYRLPLIHVIGPTATNKTFSVGFCFLIPQSLYHRPQDRLTQCSNQSKITSLKTARSTFLLGIQQLGINS</sequence>
<dbReference type="Proteomes" id="UP000037035">
    <property type="component" value="Unassembled WGS sequence"/>
</dbReference>
<evidence type="ECO:0000313" key="1">
    <source>
        <dbReference type="EMBL" id="KNZ46449.1"/>
    </source>
</evidence>